<dbReference type="Gene3D" id="1.10.10.10">
    <property type="entry name" value="Winged helix-like DNA-binding domain superfamily/Winged helix DNA-binding domain"/>
    <property type="match status" value="1"/>
</dbReference>
<protein>
    <submittedName>
        <fullName evidence="1">Sigma-70 family RNA polymerase sigma factor</fullName>
    </submittedName>
</protein>
<dbReference type="Proteomes" id="UP000615026">
    <property type="component" value="Unassembled WGS sequence"/>
</dbReference>
<organism evidence="1 2">
    <name type="scientific">Leptolyngbya cf. ectocarpi LEGE 11479</name>
    <dbReference type="NCBI Taxonomy" id="1828722"/>
    <lineage>
        <taxon>Bacteria</taxon>
        <taxon>Bacillati</taxon>
        <taxon>Cyanobacteriota</taxon>
        <taxon>Cyanophyceae</taxon>
        <taxon>Leptolyngbyales</taxon>
        <taxon>Leptolyngbyaceae</taxon>
        <taxon>Leptolyngbya group</taxon>
        <taxon>Leptolyngbya</taxon>
    </lineage>
</organism>
<evidence type="ECO:0000313" key="2">
    <source>
        <dbReference type="Proteomes" id="UP000615026"/>
    </source>
</evidence>
<evidence type="ECO:0000313" key="1">
    <source>
        <dbReference type="EMBL" id="MBE9068610.1"/>
    </source>
</evidence>
<dbReference type="AlphaFoldDB" id="A0A928ZWD2"/>
<keyword evidence="2" id="KW-1185">Reference proteome</keyword>
<dbReference type="SUPFAM" id="SSF88659">
    <property type="entry name" value="Sigma3 and sigma4 domains of RNA polymerase sigma factors"/>
    <property type="match status" value="1"/>
</dbReference>
<gene>
    <name evidence="1" type="ORF">IQ260_18345</name>
</gene>
<sequence length="206" mass="24282">MDEWPKIQERLAQLDDFISEVMSSRDNSRPHNLLLLIDRWLKQFHLSSRIDCSEILTETYFQARSEIRDKGVHIEKLPAWFKTVSYRMIRDLSKKAKNRNRATQRLSRHNEHFTENVIHLNEFDHTSIEALLEASAKLKEEELQILKLRIVQGLSWKEVKHRWIAETGKDISEAALRKKGERALKHLRGEFTAKHPKISLQIKGVV</sequence>
<reference evidence="1" key="1">
    <citation type="submission" date="2020-10" db="EMBL/GenBank/DDBJ databases">
        <authorList>
            <person name="Castelo-Branco R."/>
            <person name="Eusebio N."/>
            <person name="Adriana R."/>
            <person name="Vieira A."/>
            <person name="Brugerolle De Fraissinette N."/>
            <person name="Rezende De Castro R."/>
            <person name="Schneider M.P."/>
            <person name="Vasconcelos V."/>
            <person name="Leao P.N."/>
        </authorList>
    </citation>
    <scope>NUCLEOTIDE SEQUENCE</scope>
    <source>
        <strain evidence="1">LEGE 11479</strain>
    </source>
</reference>
<name>A0A928ZWD2_LEPEC</name>
<comment type="caution">
    <text evidence="1">The sequence shown here is derived from an EMBL/GenBank/DDBJ whole genome shotgun (WGS) entry which is preliminary data.</text>
</comment>
<dbReference type="RefSeq" id="WP_193994548.1">
    <property type="nucleotide sequence ID" value="NZ_JADEXP010000184.1"/>
</dbReference>
<dbReference type="EMBL" id="JADEXP010000184">
    <property type="protein sequence ID" value="MBE9068610.1"/>
    <property type="molecule type" value="Genomic_DNA"/>
</dbReference>
<accession>A0A928ZWD2</accession>
<dbReference type="InterPro" id="IPR013324">
    <property type="entry name" value="RNA_pol_sigma_r3/r4-like"/>
</dbReference>
<dbReference type="InterPro" id="IPR036388">
    <property type="entry name" value="WH-like_DNA-bd_sf"/>
</dbReference>
<proteinExistence type="predicted"/>